<reference evidence="2 3" key="1">
    <citation type="submission" date="2011-07" db="EMBL/GenBank/DDBJ databases">
        <authorList>
            <person name="Coyne R."/>
            <person name="Brami D."/>
            <person name="Johnson J."/>
            <person name="Hostetler J."/>
            <person name="Hannick L."/>
            <person name="Clark T."/>
            <person name="Cassidy-Hanley D."/>
            <person name="Inman J."/>
        </authorList>
    </citation>
    <scope>NUCLEOTIDE SEQUENCE [LARGE SCALE GENOMIC DNA]</scope>
    <source>
        <strain evidence="2 3">G5</strain>
    </source>
</reference>
<organism evidence="2 3">
    <name type="scientific">Ichthyophthirius multifiliis</name>
    <name type="common">White spot disease agent</name>
    <name type="synonym">Ich</name>
    <dbReference type="NCBI Taxonomy" id="5932"/>
    <lineage>
        <taxon>Eukaryota</taxon>
        <taxon>Sar</taxon>
        <taxon>Alveolata</taxon>
        <taxon>Ciliophora</taxon>
        <taxon>Intramacronucleata</taxon>
        <taxon>Oligohymenophorea</taxon>
        <taxon>Hymenostomatida</taxon>
        <taxon>Ophryoglenina</taxon>
        <taxon>Ichthyophthirius</taxon>
    </lineage>
</organism>
<evidence type="ECO:0008006" key="4">
    <source>
        <dbReference type="Google" id="ProtNLM"/>
    </source>
</evidence>
<name>G0QK83_ICHMU</name>
<keyword evidence="1" id="KW-0812">Transmembrane</keyword>
<dbReference type="EMBL" id="GL983139">
    <property type="protein sequence ID" value="EGR34372.1"/>
    <property type="molecule type" value="Genomic_DNA"/>
</dbReference>
<dbReference type="InParanoid" id="G0QK83"/>
<proteinExistence type="predicted"/>
<dbReference type="Proteomes" id="UP000008983">
    <property type="component" value="Unassembled WGS sequence"/>
</dbReference>
<keyword evidence="3" id="KW-1185">Reference proteome</keyword>
<keyword evidence="1" id="KW-1133">Transmembrane helix</keyword>
<gene>
    <name evidence="2" type="ORF">IMG5_014370</name>
</gene>
<accession>G0QK83</accession>
<keyword evidence="1" id="KW-0472">Membrane</keyword>
<dbReference type="RefSeq" id="XP_004039676.1">
    <property type="nucleotide sequence ID" value="XM_004039628.1"/>
</dbReference>
<evidence type="ECO:0000313" key="3">
    <source>
        <dbReference type="Proteomes" id="UP000008983"/>
    </source>
</evidence>
<dbReference type="AlphaFoldDB" id="G0QK83"/>
<evidence type="ECO:0000313" key="2">
    <source>
        <dbReference type="EMBL" id="EGR34372.1"/>
    </source>
</evidence>
<protein>
    <recommendedName>
        <fullName evidence="4">Transmembrane protein</fullName>
    </recommendedName>
</protein>
<sequence>MACCIHSSNIKSTKFIYNIIQRKYFQKIFTFKIINKIMFCTFFSLFFKFLFFFQSFFCNVFNKFSKFFNLFVQKSIFFSKSQFIYEIPKNLIFNVLKLITQSSKQICKRLCKSHSIESFFFKIITKKRLNNNFCCNFLKKFNYINILQFILSYQFQKCLFCQFFNCWNSLMQGIEMEY</sequence>
<feature type="transmembrane region" description="Helical" evidence="1">
    <location>
        <begin position="37"/>
        <end position="57"/>
    </location>
</feature>
<evidence type="ECO:0000256" key="1">
    <source>
        <dbReference type="SAM" id="Phobius"/>
    </source>
</evidence>
<dbReference type="GeneID" id="14910564"/>